<name>A0ABV8WBV6_9FLAO</name>
<evidence type="ECO:0000313" key="3">
    <source>
        <dbReference type="Proteomes" id="UP001595719"/>
    </source>
</evidence>
<sequence length="174" mass="20124">MYNKLTQNQEAELRNRMRNGTFDSEYEIKSLVRIGYDPGIADFLVNKVVLDFKDELSQEIKESKQTEDKKNVAWCILWASSLFSAMMGEMNIWIILISLVIASFAAYWGFPKRRIAAIAGFVITALMMPFAFDYYLRNKETYMRFELFIPAAVAFGTGLLVKYILSKLMYSDND</sequence>
<accession>A0ABV8WBV6</accession>
<dbReference type="EMBL" id="JBHSCO010000006">
    <property type="protein sequence ID" value="MFC4393391.1"/>
    <property type="molecule type" value="Genomic_DNA"/>
</dbReference>
<keyword evidence="1" id="KW-0472">Membrane</keyword>
<keyword evidence="3" id="KW-1185">Reference proteome</keyword>
<feature type="transmembrane region" description="Helical" evidence="1">
    <location>
        <begin position="115"/>
        <end position="135"/>
    </location>
</feature>
<keyword evidence="1" id="KW-1133">Transmembrane helix</keyword>
<gene>
    <name evidence="2" type="ORF">ACFOY0_20535</name>
</gene>
<evidence type="ECO:0000313" key="2">
    <source>
        <dbReference type="EMBL" id="MFC4393391.1"/>
    </source>
</evidence>
<comment type="caution">
    <text evidence="2">The sequence shown here is derived from an EMBL/GenBank/DDBJ whole genome shotgun (WGS) entry which is preliminary data.</text>
</comment>
<protein>
    <submittedName>
        <fullName evidence="2">Uncharacterized protein</fullName>
    </submittedName>
</protein>
<keyword evidence="1" id="KW-0812">Transmembrane</keyword>
<organism evidence="2 3">
    <name type="scientific">Flavobacterium quisquiliarum</name>
    <dbReference type="NCBI Taxonomy" id="1834436"/>
    <lineage>
        <taxon>Bacteria</taxon>
        <taxon>Pseudomonadati</taxon>
        <taxon>Bacteroidota</taxon>
        <taxon>Flavobacteriia</taxon>
        <taxon>Flavobacteriales</taxon>
        <taxon>Flavobacteriaceae</taxon>
        <taxon>Flavobacterium</taxon>
    </lineage>
</organism>
<feature type="transmembrane region" description="Helical" evidence="1">
    <location>
        <begin position="147"/>
        <end position="165"/>
    </location>
</feature>
<feature type="transmembrane region" description="Helical" evidence="1">
    <location>
        <begin position="90"/>
        <end position="109"/>
    </location>
</feature>
<evidence type="ECO:0000256" key="1">
    <source>
        <dbReference type="SAM" id="Phobius"/>
    </source>
</evidence>
<proteinExistence type="predicted"/>
<dbReference type="RefSeq" id="WP_179004088.1">
    <property type="nucleotide sequence ID" value="NZ_JBHSCO010000006.1"/>
</dbReference>
<dbReference type="Proteomes" id="UP001595719">
    <property type="component" value="Unassembled WGS sequence"/>
</dbReference>
<reference evidence="3" key="1">
    <citation type="journal article" date="2019" name="Int. J. Syst. Evol. Microbiol.">
        <title>The Global Catalogue of Microorganisms (GCM) 10K type strain sequencing project: providing services to taxonomists for standard genome sequencing and annotation.</title>
        <authorList>
            <consortium name="The Broad Institute Genomics Platform"/>
            <consortium name="The Broad Institute Genome Sequencing Center for Infectious Disease"/>
            <person name="Wu L."/>
            <person name="Ma J."/>
        </authorList>
    </citation>
    <scope>NUCLEOTIDE SEQUENCE [LARGE SCALE GENOMIC DNA]</scope>
    <source>
        <strain evidence="3">CGMCC 1.15345</strain>
    </source>
</reference>